<reference evidence="7" key="1">
    <citation type="submission" date="2023-02" db="EMBL/GenBank/DDBJ databases">
        <title>Genome of toxic invasive species Heracleum sosnowskyi carries increased number of genes despite the absence of recent whole-genome duplications.</title>
        <authorList>
            <person name="Schelkunov M."/>
            <person name="Shtratnikova V."/>
            <person name="Makarenko M."/>
            <person name="Klepikova A."/>
            <person name="Omelchenko D."/>
            <person name="Novikova G."/>
            <person name="Obukhova E."/>
            <person name="Bogdanov V."/>
            <person name="Penin A."/>
            <person name="Logacheva M."/>
        </authorList>
    </citation>
    <scope>NUCLEOTIDE SEQUENCE</scope>
    <source>
        <strain evidence="7">Hsosn_3</strain>
        <tissue evidence="7">Leaf</tissue>
    </source>
</reference>
<dbReference type="Proteomes" id="UP001237642">
    <property type="component" value="Unassembled WGS sequence"/>
</dbReference>
<protein>
    <recommendedName>
        <fullName evidence="4">Ninja-family protein</fullName>
    </recommendedName>
    <alternativeName>
        <fullName evidence="4">ABI-binding protein</fullName>
    </alternativeName>
</protein>
<reference evidence="7" key="2">
    <citation type="submission" date="2023-05" db="EMBL/GenBank/DDBJ databases">
        <authorList>
            <person name="Schelkunov M.I."/>
        </authorList>
    </citation>
    <scope>NUCLEOTIDE SEQUENCE</scope>
    <source>
        <strain evidence="7">Hsosn_3</strain>
        <tissue evidence="7">Leaf</tissue>
    </source>
</reference>
<evidence type="ECO:0000256" key="4">
    <source>
        <dbReference type="RuleBase" id="RU369029"/>
    </source>
</evidence>
<dbReference type="PANTHER" id="PTHR31413:SF15">
    <property type="entry name" value="NINJA-FAMILY PROTEIN"/>
    <property type="match status" value="1"/>
</dbReference>
<feature type="compositionally biased region" description="Polar residues" evidence="5">
    <location>
        <begin position="243"/>
        <end position="253"/>
    </location>
</feature>
<dbReference type="InterPro" id="IPR031307">
    <property type="entry name" value="Ninja_fam"/>
</dbReference>
<keyword evidence="8" id="KW-1185">Reference proteome</keyword>
<evidence type="ECO:0000313" key="8">
    <source>
        <dbReference type="Proteomes" id="UP001237642"/>
    </source>
</evidence>
<accession>A0AAD8GQF2</accession>
<feature type="region of interest" description="Disordered" evidence="5">
    <location>
        <begin position="353"/>
        <end position="382"/>
    </location>
</feature>
<comment type="function">
    <text evidence="4">Acts as a negative regulator of abscisic acid (ABA) response.</text>
</comment>
<evidence type="ECO:0000256" key="3">
    <source>
        <dbReference type="ARBA" id="ARBA00023242"/>
    </source>
</evidence>
<dbReference type="AlphaFoldDB" id="A0AAD8GQF2"/>
<comment type="subcellular location">
    <subcellularLocation>
        <location evidence="1 4">Nucleus</location>
    </subcellularLocation>
</comment>
<dbReference type="GO" id="GO:0005634">
    <property type="term" value="C:nucleus"/>
    <property type="evidence" value="ECO:0007669"/>
    <property type="project" value="UniProtKB-SubCell"/>
</dbReference>
<keyword evidence="3 4" id="KW-0539">Nucleus</keyword>
<comment type="caution">
    <text evidence="7">The sequence shown here is derived from an EMBL/GenBank/DDBJ whole genome shotgun (WGS) entry which is preliminary data.</text>
</comment>
<evidence type="ECO:0000256" key="1">
    <source>
        <dbReference type="ARBA" id="ARBA00004123"/>
    </source>
</evidence>
<name>A0AAD8GQF2_9APIA</name>
<comment type="similarity">
    <text evidence="2 4">Belongs to the Ninja family.</text>
</comment>
<evidence type="ECO:0000313" key="7">
    <source>
        <dbReference type="EMBL" id="KAK1353182.1"/>
    </source>
</evidence>
<sequence>MMEVSSSVKTEEDENELSLELSIGRKCYNNKTNTTTLPQNSVDLAIIDLPLKREIQALRRQEARKKRDEKLKFKSTLSCRGGGGGDQNGNVCGVEDHGVVDEDEGDEEEAEMPPRKKEKCQSFSYNNYNSVVSNVGPKEEKEKEKLHHESGGFMGESPFPYPNITAMQYLPFTNGFVYHPHGVVPSCLGSVVACTNGLMDKRVSFGNGIGGNESLGKDQRVSFDIAACRSFRPYGMNVVNGKSDASSGGSSPAVSDHHNSSLQGGSSSMNFPQEGRNAFSAANGPKKSDVRSWDSMGMVSNQVKVKTKANDTVNMTSSTNMQDRESMCSEELKPGGALIRDVAPCSTCRNPTDPVLSKKESSNAVNPSPLKPQTECNGGSHLPQMPCVSTTGNGPNGKTITGFLYRYTKTEVCIVCVCHGTSFSPAEFVKHAGGVDVEHPLRHITIVPSDFA</sequence>
<dbReference type="PANTHER" id="PTHR31413">
    <property type="entry name" value="AFP HOMOLOG 2"/>
    <property type="match status" value="1"/>
</dbReference>
<gene>
    <name evidence="7" type="ORF">POM88_052317</name>
</gene>
<feature type="domain" description="Tify" evidence="6">
    <location>
        <begin position="414"/>
        <end position="445"/>
    </location>
</feature>
<proteinExistence type="inferred from homology"/>
<evidence type="ECO:0000259" key="6">
    <source>
        <dbReference type="Pfam" id="PF16135"/>
    </source>
</evidence>
<dbReference type="GO" id="GO:0045892">
    <property type="term" value="P:negative regulation of DNA-templated transcription"/>
    <property type="evidence" value="ECO:0007669"/>
    <property type="project" value="TreeGrafter"/>
</dbReference>
<feature type="region of interest" description="Disordered" evidence="5">
    <location>
        <begin position="242"/>
        <end position="292"/>
    </location>
</feature>
<dbReference type="EMBL" id="JAUIZM010000013">
    <property type="protein sequence ID" value="KAK1353182.1"/>
    <property type="molecule type" value="Genomic_DNA"/>
</dbReference>
<feature type="compositionally biased region" description="Polar residues" evidence="5">
    <location>
        <begin position="260"/>
        <end position="271"/>
    </location>
</feature>
<evidence type="ECO:0000256" key="2">
    <source>
        <dbReference type="ARBA" id="ARBA00006081"/>
    </source>
</evidence>
<dbReference type="InterPro" id="IPR032308">
    <property type="entry name" value="TDBD"/>
</dbReference>
<evidence type="ECO:0000256" key="5">
    <source>
        <dbReference type="SAM" id="MobiDB-lite"/>
    </source>
</evidence>
<dbReference type="Pfam" id="PF16135">
    <property type="entry name" value="TDBD"/>
    <property type="match status" value="1"/>
</dbReference>
<dbReference type="GO" id="GO:0007165">
    <property type="term" value="P:signal transduction"/>
    <property type="evidence" value="ECO:0007669"/>
    <property type="project" value="InterPro"/>
</dbReference>
<organism evidence="7 8">
    <name type="scientific">Heracleum sosnowskyi</name>
    <dbReference type="NCBI Taxonomy" id="360622"/>
    <lineage>
        <taxon>Eukaryota</taxon>
        <taxon>Viridiplantae</taxon>
        <taxon>Streptophyta</taxon>
        <taxon>Embryophyta</taxon>
        <taxon>Tracheophyta</taxon>
        <taxon>Spermatophyta</taxon>
        <taxon>Magnoliopsida</taxon>
        <taxon>eudicotyledons</taxon>
        <taxon>Gunneridae</taxon>
        <taxon>Pentapetalae</taxon>
        <taxon>asterids</taxon>
        <taxon>campanulids</taxon>
        <taxon>Apiales</taxon>
        <taxon>Apiaceae</taxon>
        <taxon>Apioideae</taxon>
        <taxon>apioid superclade</taxon>
        <taxon>Tordylieae</taxon>
        <taxon>Tordyliinae</taxon>
        <taxon>Heracleum</taxon>
    </lineage>
</organism>